<organism evidence="1 2">
    <name type="scientific">Dulcicalothrix desertica PCC 7102</name>
    <dbReference type="NCBI Taxonomy" id="232991"/>
    <lineage>
        <taxon>Bacteria</taxon>
        <taxon>Bacillati</taxon>
        <taxon>Cyanobacteriota</taxon>
        <taxon>Cyanophyceae</taxon>
        <taxon>Nostocales</taxon>
        <taxon>Calotrichaceae</taxon>
        <taxon>Dulcicalothrix</taxon>
    </lineage>
</organism>
<gene>
    <name evidence="1" type="ORF">DSM106972_046630</name>
</gene>
<sequence length="301" mass="33713">MARERQKISQSEIYLLQQIPTNNQKLMLSALLRQFQPALSLQLMVFSGLLLSIPVKAEHPSNLLLTQLPMPQNQPLPPLPINQDPYTVAPVNNGTGQVFEFQAPPQNPQYQQAPMPQYNQTYERYSVVVDTNGYSGQLLQQVKQVEPSAYIRNINGRSVIQAGVFTRQQNAVLRIQQLLATGINFYNVKLFNATNWQEIAITPDGGGMGGTIGNYPNDVNQNNSSYYYVAIPTRPEDLTQIEQTVWRSLGQYANNIGVQRRNQPRGAHIAVGPFTQRGQAEQWNAALKNAGLGNARVYYGR</sequence>
<dbReference type="EMBL" id="RSCL01000011">
    <property type="protein sequence ID" value="RUT04435.1"/>
    <property type="molecule type" value="Genomic_DNA"/>
</dbReference>
<evidence type="ECO:0000313" key="1">
    <source>
        <dbReference type="EMBL" id="RUT04435.1"/>
    </source>
</evidence>
<comment type="caution">
    <text evidence="1">The sequence shown here is derived from an EMBL/GenBank/DDBJ whole genome shotgun (WGS) entry which is preliminary data.</text>
</comment>
<reference evidence="1" key="2">
    <citation type="journal article" date="2019" name="Genome Biol. Evol.">
        <title>Day and night: Metabolic profiles and evolutionary relationships of six axenic non-marine cyanobacteria.</title>
        <authorList>
            <person name="Will S.E."/>
            <person name="Henke P."/>
            <person name="Boedeker C."/>
            <person name="Huang S."/>
            <person name="Brinkmann H."/>
            <person name="Rohde M."/>
            <person name="Jarek M."/>
            <person name="Friedl T."/>
            <person name="Seufert S."/>
            <person name="Schumacher M."/>
            <person name="Overmann J."/>
            <person name="Neumann-Schaal M."/>
            <person name="Petersen J."/>
        </authorList>
    </citation>
    <scope>NUCLEOTIDE SEQUENCE [LARGE SCALE GENOMIC DNA]</scope>
    <source>
        <strain evidence="1">PCC 7102</strain>
    </source>
</reference>
<keyword evidence="2" id="KW-1185">Reference proteome</keyword>
<dbReference type="Proteomes" id="UP000271624">
    <property type="component" value="Unassembled WGS sequence"/>
</dbReference>
<evidence type="ECO:0008006" key="3">
    <source>
        <dbReference type="Google" id="ProtNLM"/>
    </source>
</evidence>
<accession>A0A433VEA4</accession>
<evidence type="ECO:0000313" key="2">
    <source>
        <dbReference type="Proteomes" id="UP000271624"/>
    </source>
</evidence>
<proteinExistence type="predicted"/>
<dbReference type="AlphaFoldDB" id="A0A433VEA4"/>
<reference evidence="1" key="1">
    <citation type="submission" date="2018-12" db="EMBL/GenBank/DDBJ databases">
        <authorList>
            <person name="Will S."/>
            <person name="Neumann-Schaal M."/>
            <person name="Henke P."/>
        </authorList>
    </citation>
    <scope>NUCLEOTIDE SEQUENCE</scope>
    <source>
        <strain evidence="1">PCC 7102</strain>
    </source>
</reference>
<name>A0A433VEA4_9CYAN</name>
<protein>
    <recommendedName>
        <fullName evidence="3">SPOR domain-containing protein</fullName>
    </recommendedName>
</protein>